<gene>
    <name evidence="13" type="primary">argS</name>
    <name evidence="13" type="ORF">DIT97_02300</name>
</gene>
<keyword evidence="6 9" id="KW-0648">Protein biosynthesis</keyword>
<evidence type="ECO:0000256" key="10">
    <source>
        <dbReference type="SAM" id="MobiDB-lite"/>
    </source>
</evidence>
<dbReference type="InterPro" id="IPR035684">
    <property type="entry name" value="ArgRS_core"/>
</dbReference>
<evidence type="ECO:0000259" key="12">
    <source>
        <dbReference type="Pfam" id="PF05746"/>
    </source>
</evidence>
<name>A0A3D3R029_9PLAN</name>
<dbReference type="Gene3D" id="1.10.730.10">
    <property type="entry name" value="Isoleucyl-tRNA Synthetase, Domain 1"/>
    <property type="match status" value="1"/>
</dbReference>
<keyword evidence="7 9" id="KW-0030">Aminoacyl-tRNA synthetase</keyword>
<dbReference type="GO" id="GO:0004814">
    <property type="term" value="F:arginine-tRNA ligase activity"/>
    <property type="evidence" value="ECO:0007669"/>
    <property type="project" value="UniProtKB-EC"/>
</dbReference>
<sequence length="384" mass="43578">TKKTLPQRENDIEQLEAKLKSLESSADQTDKKIQKQEKKLKSDIAERKSDVRSMQEKLTELEQNEDLHSKAVAFPDIARQARDETANLHAGDAENLALWNQFLPACLEAIQNVYDRLDIHFDMSLGESYYHPMLADVVESLKQKGLAKESQGAICVFIDGFKAPFIVQKQDGAFTYATTDLATIKYRAEELKADRVLYVVDSRQSEHFQLLFATVNEWGFQNLELQHVSFGSVLGKDGKPLKTRAGDNVGLESLLDESIQRAYAIIAENDDAKPEGPELSEDRRQEIAKIIGLGGIKYADLKHNRDSDYMFDWDKMLANRGDTATYMQYAYARVCGIFRKGEIDRVTLRENQSALKLQDETERALALQINRYSETLESVAIEAR</sequence>
<dbReference type="EC" id="6.1.1.19" evidence="2"/>
<dbReference type="InterPro" id="IPR014729">
    <property type="entry name" value="Rossmann-like_a/b/a_fold"/>
</dbReference>
<keyword evidence="4 9" id="KW-0547">Nucleotide-binding</keyword>
<evidence type="ECO:0000259" key="11">
    <source>
        <dbReference type="Pfam" id="PF00750"/>
    </source>
</evidence>
<dbReference type="EMBL" id="DQAY01000019">
    <property type="protein sequence ID" value="HCO21946.1"/>
    <property type="molecule type" value="Genomic_DNA"/>
</dbReference>
<comment type="catalytic activity">
    <reaction evidence="8">
        <text>tRNA(Arg) + L-arginine + ATP = L-arginyl-tRNA(Arg) + AMP + diphosphate</text>
        <dbReference type="Rhea" id="RHEA:20301"/>
        <dbReference type="Rhea" id="RHEA-COMP:9658"/>
        <dbReference type="Rhea" id="RHEA-COMP:9673"/>
        <dbReference type="ChEBI" id="CHEBI:30616"/>
        <dbReference type="ChEBI" id="CHEBI:32682"/>
        <dbReference type="ChEBI" id="CHEBI:33019"/>
        <dbReference type="ChEBI" id="CHEBI:78442"/>
        <dbReference type="ChEBI" id="CHEBI:78513"/>
        <dbReference type="ChEBI" id="CHEBI:456215"/>
        <dbReference type="EC" id="6.1.1.19"/>
    </reaction>
</comment>
<feature type="non-terminal residue" evidence="13">
    <location>
        <position position="1"/>
    </location>
</feature>
<evidence type="ECO:0000256" key="6">
    <source>
        <dbReference type="ARBA" id="ARBA00022917"/>
    </source>
</evidence>
<feature type="domain" description="DALR anticodon binding" evidence="12">
    <location>
        <begin position="327"/>
        <end position="381"/>
    </location>
</feature>
<dbReference type="PANTHER" id="PTHR11956">
    <property type="entry name" value="ARGINYL-TRNA SYNTHETASE"/>
    <property type="match status" value="1"/>
</dbReference>
<dbReference type="PANTHER" id="PTHR11956:SF5">
    <property type="entry name" value="ARGININE--TRNA LIGASE, CYTOPLASMIC"/>
    <property type="match status" value="1"/>
</dbReference>
<comment type="similarity">
    <text evidence="1 9">Belongs to the class-I aminoacyl-tRNA synthetase family.</text>
</comment>
<dbReference type="SUPFAM" id="SSF47323">
    <property type="entry name" value="Anticodon-binding domain of a subclass of class I aminoacyl-tRNA synthetases"/>
    <property type="match status" value="1"/>
</dbReference>
<evidence type="ECO:0000256" key="1">
    <source>
        <dbReference type="ARBA" id="ARBA00005594"/>
    </source>
</evidence>
<dbReference type="Pfam" id="PF05746">
    <property type="entry name" value="DALR_1"/>
    <property type="match status" value="1"/>
</dbReference>
<evidence type="ECO:0000256" key="3">
    <source>
        <dbReference type="ARBA" id="ARBA00022598"/>
    </source>
</evidence>
<evidence type="ECO:0000313" key="14">
    <source>
        <dbReference type="Proteomes" id="UP000263642"/>
    </source>
</evidence>
<keyword evidence="3 9" id="KW-0436">Ligase</keyword>
<dbReference type="AlphaFoldDB" id="A0A3D3R029"/>
<dbReference type="Gene3D" id="3.40.50.620">
    <property type="entry name" value="HUPs"/>
    <property type="match status" value="1"/>
</dbReference>
<dbReference type="InterPro" id="IPR008909">
    <property type="entry name" value="DALR_anticod-bd"/>
</dbReference>
<accession>A0A3D3R029</accession>
<feature type="compositionally biased region" description="Basic and acidic residues" evidence="10">
    <location>
        <begin position="28"/>
        <end position="52"/>
    </location>
</feature>
<evidence type="ECO:0000256" key="5">
    <source>
        <dbReference type="ARBA" id="ARBA00022840"/>
    </source>
</evidence>
<feature type="region of interest" description="Disordered" evidence="10">
    <location>
        <begin position="20"/>
        <end position="52"/>
    </location>
</feature>
<reference evidence="13 14" key="1">
    <citation type="journal article" date="2018" name="Nat. Biotechnol.">
        <title>A standardized bacterial taxonomy based on genome phylogeny substantially revises the tree of life.</title>
        <authorList>
            <person name="Parks D.H."/>
            <person name="Chuvochina M."/>
            <person name="Waite D.W."/>
            <person name="Rinke C."/>
            <person name="Skarshewski A."/>
            <person name="Chaumeil P.A."/>
            <person name="Hugenholtz P."/>
        </authorList>
    </citation>
    <scope>NUCLEOTIDE SEQUENCE [LARGE SCALE GENOMIC DNA]</scope>
    <source>
        <strain evidence="13">UBA9375</strain>
    </source>
</reference>
<keyword evidence="5 9" id="KW-0067">ATP-binding</keyword>
<dbReference type="Proteomes" id="UP000263642">
    <property type="component" value="Unassembled WGS sequence"/>
</dbReference>
<evidence type="ECO:0000256" key="2">
    <source>
        <dbReference type="ARBA" id="ARBA00012837"/>
    </source>
</evidence>
<evidence type="ECO:0000256" key="4">
    <source>
        <dbReference type="ARBA" id="ARBA00022741"/>
    </source>
</evidence>
<dbReference type="GO" id="GO:0006420">
    <property type="term" value="P:arginyl-tRNA aminoacylation"/>
    <property type="evidence" value="ECO:0007669"/>
    <property type="project" value="InterPro"/>
</dbReference>
<dbReference type="InterPro" id="IPR009080">
    <property type="entry name" value="tRNAsynth_Ia_anticodon-bd"/>
</dbReference>
<feature type="domain" description="Arginyl-tRNA synthetase catalytic core" evidence="11">
    <location>
        <begin position="43"/>
        <end position="313"/>
    </location>
</feature>
<evidence type="ECO:0000256" key="8">
    <source>
        <dbReference type="ARBA" id="ARBA00049339"/>
    </source>
</evidence>
<organism evidence="13 14">
    <name type="scientific">Gimesia maris</name>
    <dbReference type="NCBI Taxonomy" id="122"/>
    <lineage>
        <taxon>Bacteria</taxon>
        <taxon>Pseudomonadati</taxon>
        <taxon>Planctomycetota</taxon>
        <taxon>Planctomycetia</taxon>
        <taxon>Planctomycetales</taxon>
        <taxon>Planctomycetaceae</taxon>
        <taxon>Gimesia</taxon>
    </lineage>
</organism>
<proteinExistence type="inferred from homology"/>
<evidence type="ECO:0000256" key="9">
    <source>
        <dbReference type="RuleBase" id="RU363038"/>
    </source>
</evidence>
<dbReference type="Pfam" id="PF00750">
    <property type="entry name" value="tRNA-synt_1d"/>
    <property type="match status" value="1"/>
</dbReference>
<protein>
    <recommendedName>
        <fullName evidence="2">arginine--tRNA ligase</fullName>
        <ecNumber evidence="2">6.1.1.19</ecNumber>
    </recommendedName>
</protein>
<evidence type="ECO:0000313" key="13">
    <source>
        <dbReference type="EMBL" id="HCO21946.1"/>
    </source>
</evidence>
<dbReference type="InterPro" id="IPR001278">
    <property type="entry name" value="Arg-tRNA-ligase"/>
</dbReference>
<evidence type="ECO:0000256" key="7">
    <source>
        <dbReference type="ARBA" id="ARBA00023146"/>
    </source>
</evidence>
<dbReference type="SUPFAM" id="SSF52374">
    <property type="entry name" value="Nucleotidylyl transferase"/>
    <property type="match status" value="1"/>
</dbReference>
<comment type="caution">
    <text evidence="13">The sequence shown here is derived from an EMBL/GenBank/DDBJ whole genome shotgun (WGS) entry which is preliminary data.</text>
</comment>
<feature type="non-terminal residue" evidence="13">
    <location>
        <position position="384"/>
    </location>
</feature>
<dbReference type="GO" id="GO:0005524">
    <property type="term" value="F:ATP binding"/>
    <property type="evidence" value="ECO:0007669"/>
    <property type="project" value="UniProtKB-KW"/>
</dbReference>